<organism evidence="1 2">
    <name type="scientific">Syncephalis pseudoplumigaleata</name>
    <dbReference type="NCBI Taxonomy" id="1712513"/>
    <lineage>
        <taxon>Eukaryota</taxon>
        <taxon>Fungi</taxon>
        <taxon>Fungi incertae sedis</taxon>
        <taxon>Zoopagomycota</taxon>
        <taxon>Zoopagomycotina</taxon>
        <taxon>Zoopagomycetes</taxon>
        <taxon>Zoopagales</taxon>
        <taxon>Piptocephalidaceae</taxon>
        <taxon>Syncephalis</taxon>
    </lineage>
</organism>
<dbReference type="OrthoDB" id="5562429at2759"/>
<protein>
    <submittedName>
        <fullName evidence="1">Uncharacterized protein</fullName>
    </submittedName>
</protein>
<accession>A0A4V1J1Z9</accession>
<evidence type="ECO:0000313" key="2">
    <source>
        <dbReference type="Proteomes" id="UP000278143"/>
    </source>
</evidence>
<gene>
    <name evidence="1" type="ORF">SYNPS1DRAFT_21500</name>
</gene>
<name>A0A4V1J1Z9_9FUNG</name>
<sequence>MTSLRTHCQRKHHIMIARQKCGRKRRQLVDADAVTRQRHFSRVWFYRNRDRRNATRREKRLVKRVIELDDIDEKTLVGNVKELRERIISTFEFPKTPLYMWMLGCVILEVDHNADTNLTPLWFCDKPDAMMDYDCSFIRESILKTLYYPDRPTHVKIDVYNLRVLAHQYALRHPEYSAEFARLDAESVAHARRYKAMEDGDDV</sequence>
<keyword evidence="2" id="KW-1185">Reference proteome</keyword>
<dbReference type="AlphaFoldDB" id="A0A4V1J1Z9"/>
<proteinExistence type="predicted"/>
<reference evidence="2" key="1">
    <citation type="journal article" date="2018" name="Nat. Microbiol.">
        <title>Leveraging single-cell genomics to expand the fungal tree of life.</title>
        <authorList>
            <person name="Ahrendt S.R."/>
            <person name="Quandt C.A."/>
            <person name="Ciobanu D."/>
            <person name="Clum A."/>
            <person name="Salamov A."/>
            <person name="Andreopoulos B."/>
            <person name="Cheng J.F."/>
            <person name="Woyke T."/>
            <person name="Pelin A."/>
            <person name="Henrissat B."/>
            <person name="Reynolds N.K."/>
            <person name="Benny G.L."/>
            <person name="Smith M.E."/>
            <person name="James T.Y."/>
            <person name="Grigoriev I.V."/>
        </authorList>
    </citation>
    <scope>NUCLEOTIDE SEQUENCE [LARGE SCALE GENOMIC DNA]</scope>
    <source>
        <strain evidence="2">Benny S71-1</strain>
    </source>
</reference>
<evidence type="ECO:0000313" key="1">
    <source>
        <dbReference type="EMBL" id="RKP26819.1"/>
    </source>
</evidence>
<dbReference type="Proteomes" id="UP000278143">
    <property type="component" value="Unassembled WGS sequence"/>
</dbReference>
<dbReference type="EMBL" id="KZ989328">
    <property type="protein sequence ID" value="RKP26819.1"/>
    <property type="molecule type" value="Genomic_DNA"/>
</dbReference>